<evidence type="ECO:0000256" key="1">
    <source>
        <dbReference type="ARBA" id="ARBA00000085"/>
    </source>
</evidence>
<dbReference type="Pfam" id="PF02518">
    <property type="entry name" value="HATPase_c"/>
    <property type="match status" value="1"/>
</dbReference>
<dbReference type="Gene3D" id="3.30.565.10">
    <property type="entry name" value="Histidine kinase-like ATPase, C-terminal domain"/>
    <property type="match status" value="1"/>
</dbReference>
<dbReference type="InterPro" id="IPR036097">
    <property type="entry name" value="HisK_dim/P_sf"/>
</dbReference>
<dbReference type="AlphaFoldDB" id="A0A6L5YQX4"/>
<evidence type="ECO:0000256" key="6">
    <source>
        <dbReference type="ARBA" id="ARBA00022692"/>
    </source>
</evidence>
<dbReference type="Pfam" id="PF00512">
    <property type="entry name" value="HisKA"/>
    <property type="match status" value="1"/>
</dbReference>
<dbReference type="RefSeq" id="WP_154429248.1">
    <property type="nucleotide sequence ID" value="NZ_VUNI01000005.1"/>
</dbReference>
<dbReference type="Gene3D" id="1.10.287.130">
    <property type="match status" value="1"/>
</dbReference>
<evidence type="ECO:0000256" key="7">
    <source>
        <dbReference type="ARBA" id="ARBA00022741"/>
    </source>
</evidence>
<dbReference type="InterPro" id="IPR005467">
    <property type="entry name" value="His_kinase_dom"/>
</dbReference>
<feature type="domain" description="Histidine kinase" evidence="14">
    <location>
        <begin position="196"/>
        <end position="412"/>
    </location>
</feature>
<dbReference type="SUPFAM" id="SSF55874">
    <property type="entry name" value="ATPase domain of HSP90 chaperone/DNA topoisomerase II/histidine kinase"/>
    <property type="match status" value="1"/>
</dbReference>
<evidence type="ECO:0000256" key="10">
    <source>
        <dbReference type="ARBA" id="ARBA00022989"/>
    </source>
</evidence>
<proteinExistence type="predicted"/>
<evidence type="ECO:0000313" key="15">
    <source>
        <dbReference type="EMBL" id="MST74286.1"/>
    </source>
</evidence>
<keyword evidence="6 13" id="KW-0812">Transmembrane</keyword>
<reference evidence="15 16" key="1">
    <citation type="submission" date="2019-08" db="EMBL/GenBank/DDBJ databases">
        <title>In-depth cultivation of the pig gut microbiome towards novel bacterial diversity and tailored functional studies.</title>
        <authorList>
            <person name="Wylensek D."/>
            <person name="Hitch T.C.A."/>
            <person name="Clavel T."/>
        </authorList>
    </citation>
    <scope>NUCLEOTIDE SEQUENCE [LARGE SCALE GENOMIC DNA]</scope>
    <source>
        <strain evidence="15 16">MUC/MUC-530-WT-4D</strain>
    </source>
</reference>
<evidence type="ECO:0000259" key="14">
    <source>
        <dbReference type="PROSITE" id="PS50109"/>
    </source>
</evidence>
<accession>A0A6L5YQX4</accession>
<keyword evidence="4" id="KW-0597">Phosphoprotein</keyword>
<dbReference type="InterPro" id="IPR050351">
    <property type="entry name" value="BphY/WalK/GraS-like"/>
</dbReference>
<dbReference type="PROSITE" id="PS50109">
    <property type="entry name" value="HIS_KIN"/>
    <property type="match status" value="1"/>
</dbReference>
<keyword evidence="10 13" id="KW-1133">Transmembrane helix</keyword>
<dbReference type="PANTHER" id="PTHR45453">
    <property type="entry name" value="PHOSPHATE REGULON SENSOR PROTEIN PHOR"/>
    <property type="match status" value="1"/>
</dbReference>
<dbReference type="PANTHER" id="PTHR45453:SF1">
    <property type="entry name" value="PHOSPHATE REGULON SENSOR PROTEIN PHOR"/>
    <property type="match status" value="1"/>
</dbReference>
<dbReference type="SUPFAM" id="SSF47384">
    <property type="entry name" value="Homodimeric domain of signal transducing histidine kinase"/>
    <property type="match status" value="1"/>
</dbReference>
<dbReference type="InterPro" id="IPR004358">
    <property type="entry name" value="Sig_transdc_His_kin-like_C"/>
</dbReference>
<comment type="caution">
    <text evidence="15">The sequence shown here is derived from an EMBL/GenBank/DDBJ whole genome shotgun (WGS) entry which is preliminary data.</text>
</comment>
<dbReference type="InterPro" id="IPR003594">
    <property type="entry name" value="HATPase_dom"/>
</dbReference>
<evidence type="ECO:0000256" key="4">
    <source>
        <dbReference type="ARBA" id="ARBA00022553"/>
    </source>
</evidence>
<evidence type="ECO:0000256" key="12">
    <source>
        <dbReference type="ARBA" id="ARBA00023136"/>
    </source>
</evidence>
<keyword evidence="9" id="KW-0067">ATP-binding</keyword>
<dbReference type="FunFam" id="1.10.287.130:FF:000001">
    <property type="entry name" value="Two-component sensor histidine kinase"/>
    <property type="match status" value="1"/>
</dbReference>
<dbReference type="SMART" id="SM00387">
    <property type="entry name" value="HATPase_c"/>
    <property type="match status" value="1"/>
</dbReference>
<keyword evidence="8 15" id="KW-0418">Kinase</keyword>
<dbReference type="GO" id="GO:0005524">
    <property type="term" value="F:ATP binding"/>
    <property type="evidence" value="ECO:0007669"/>
    <property type="project" value="UniProtKB-KW"/>
</dbReference>
<dbReference type="EC" id="2.7.13.3" evidence="3"/>
<dbReference type="PRINTS" id="PR00344">
    <property type="entry name" value="BCTRLSENSOR"/>
</dbReference>
<organism evidence="15 16">
    <name type="scientific">Roseburia porci</name>
    <dbReference type="NCBI Taxonomy" id="2605790"/>
    <lineage>
        <taxon>Bacteria</taxon>
        <taxon>Bacillati</taxon>
        <taxon>Bacillota</taxon>
        <taxon>Clostridia</taxon>
        <taxon>Lachnospirales</taxon>
        <taxon>Lachnospiraceae</taxon>
        <taxon>Roseburia</taxon>
    </lineage>
</organism>
<evidence type="ECO:0000256" key="2">
    <source>
        <dbReference type="ARBA" id="ARBA00004370"/>
    </source>
</evidence>
<sequence>MKNSMKMVLAFLSAFIISGIIFLLFCYYCIHSGYFSGISHSDMMDALNRGSALMEQTTEKDVVLRQLESEFRDMDFAFLTNGTWMADEDIPALTDDVQIMNAINEQHDICSDYKVAAAIIPDDEGETFLVCMVNRKHYEAFSYVFNMPRAKGMLGKLAVIGIAIVMFFVEIVLYMIQHEYREKEHYEKGRKELISNLSHDLRTPLASVLGYAEMLKNGVYDDETEEKQYIDIIYRKAVYMEKLLMELLEYSRLELGTIRLQKEKMNLAEFVRELLIEYYPVFEKNDYELEVEISDTPVIGTWDREKLGRVFRNLIDNALKYGMDGKKLKITVEKHDKQAVVEIRDFGKGIPTKDISHVTQRFYRADHARNSKKGGMGLGLYIVQEIVKLHDGSVQIESKEMQGTIINLRLPL</sequence>
<evidence type="ECO:0000256" key="9">
    <source>
        <dbReference type="ARBA" id="ARBA00022840"/>
    </source>
</evidence>
<dbReference type="GO" id="GO:0016036">
    <property type="term" value="P:cellular response to phosphate starvation"/>
    <property type="evidence" value="ECO:0007669"/>
    <property type="project" value="TreeGrafter"/>
</dbReference>
<dbReference type="SMART" id="SM00388">
    <property type="entry name" value="HisKA"/>
    <property type="match status" value="1"/>
</dbReference>
<dbReference type="CDD" id="cd00082">
    <property type="entry name" value="HisKA"/>
    <property type="match status" value="1"/>
</dbReference>
<dbReference type="GO" id="GO:0005886">
    <property type="term" value="C:plasma membrane"/>
    <property type="evidence" value="ECO:0007669"/>
    <property type="project" value="TreeGrafter"/>
</dbReference>
<dbReference type="GO" id="GO:0004721">
    <property type="term" value="F:phosphoprotein phosphatase activity"/>
    <property type="evidence" value="ECO:0007669"/>
    <property type="project" value="TreeGrafter"/>
</dbReference>
<dbReference type="EMBL" id="VUNI01000005">
    <property type="protein sequence ID" value="MST74286.1"/>
    <property type="molecule type" value="Genomic_DNA"/>
</dbReference>
<keyword evidence="11" id="KW-0902">Two-component regulatory system</keyword>
<evidence type="ECO:0000256" key="11">
    <source>
        <dbReference type="ARBA" id="ARBA00023012"/>
    </source>
</evidence>
<dbReference type="InterPro" id="IPR036890">
    <property type="entry name" value="HATPase_C_sf"/>
</dbReference>
<keyword evidence="12 13" id="KW-0472">Membrane</keyword>
<dbReference type="FunFam" id="3.30.565.10:FF:000013">
    <property type="entry name" value="Two-component sensor histidine kinase"/>
    <property type="match status" value="1"/>
</dbReference>
<keyword evidence="5" id="KW-0808">Transferase</keyword>
<gene>
    <name evidence="15" type="ORF">FYJ75_04440</name>
</gene>
<evidence type="ECO:0000313" key="16">
    <source>
        <dbReference type="Proteomes" id="UP000474024"/>
    </source>
</evidence>
<dbReference type="InterPro" id="IPR003661">
    <property type="entry name" value="HisK_dim/P_dom"/>
</dbReference>
<evidence type="ECO:0000256" key="8">
    <source>
        <dbReference type="ARBA" id="ARBA00022777"/>
    </source>
</evidence>
<dbReference type="Proteomes" id="UP000474024">
    <property type="component" value="Unassembled WGS sequence"/>
</dbReference>
<evidence type="ECO:0000256" key="5">
    <source>
        <dbReference type="ARBA" id="ARBA00022679"/>
    </source>
</evidence>
<comment type="subcellular location">
    <subcellularLocation>
        <location evidence="2">Membrane</location>
    </subcellularLocation>
</comment>
<dbReference type="CDD" id="cd00075">
    <property type="entry name" value="HATPase"/>
    <property type="match status" value="1"/>
</dbReference>
<feature type="transmembrane region" description="Helical" evidence="13">
    <location>
        <begin position="157"/>
        <end position="176"/>
    </location>
</feature>
<protein>
    <recommendedName>
        <fullName evidence="3">histidine kinase</fullName>
        <ecNumber evidence="3">2.7.13.3</ecNumber>
    </recommendedName>
</protein>
<keyword evidence="16" id="KW-1185">Reference proteome</keyword>
<comment type="catalytic activity">
    <reaction evidence="1">
        <text>ATP + protein L-histidine = ADP + protein N-phospho-L-histidine.</text>
        <dbReference type="EC" id="2.7.13.3"/>
    </reaction>
</comment>
<evidence type="ECO:0000256" key="13">
    <source>
        <dbReference type="SAM" id="Phobius"/>
    </source>
</evidence>
<evidence type="ECO:0000256" key="3">
    <source>
        <dbReference type="ARBA" id="ARBA00012438"/>
    </source>
</evidence>
<name>A0A6L5YQX4_9FIRM</name>
<dbReference type="GO" id="GO:0000155">
    <property type="term" value="F:phosphorelay sensor kinase activity"/>
    <property type="evidence" value="ECO:0007669"/>
    <property type="project" value="InterPro"/>
</dbReference>
<feature type="transmembrane region" description="Helical" evidence="13">
    <location>
        <begin position="6"/>
        <end position="30"/>
    </location>
</feature>
<keyword evidence="7" id="KW-0547">Nucleotide-binding</keyword>